<feature type="transmembrane region" description="Helical" evidence="8">
    <location>
        <begin position="523"/>
        <end position="541"/>
    </location>
</feature>
<dbReference type="SUPFAM" id="SSF55821">
    <property type="entry name" value="YrdC/RibB"/>
    <property type="match status" value="1"/>
</dbReference>
<keyword evidence="6" id="KW-0808">Transferase</keyword>
<feature type="transmembrane region" description="Helical" evidence="8">
    <location>
        <begin position="153"/>
        <end position="174"/>
    </location>
</feature>
<dbReference type="OMA" id="GMCILFY"/>
<comment type="caution">
    <text evidence="10">The sequence shown here is derived from an EMBL/GenBank/DDBJ whole genome shotgun (WGS) entry which is preliminary data.</text>
</comment>
<organism evidence="10 11">
    <name type="scientific">Chiloscyllium punctatum</name>
    <name type="common">Brownbanded bambooshark</name>
    <name type="synonym">Hemiscyllium punctatum</name>
    <dbReference type="NCBI Taxonomy" id="137246"/>
    <lineage>
        <taxon>Eukaryota</taxon>
        <taxon>Metazoa</taxon>
        <taxon>Chordata</taxon>
        <taxon>Craniata</taxon>
        <taxon>Vertebrata</taxon>
        <taxon>Chondrichthyes</taxon>
        <taxon>Elasmobranchii</taxon>
        <taxon>Galeomorphii</taxon>
        <taxon>Galeoidea</taxon>
        <taxon>Orectolobiformes</taxon>
        <taxon>Hemiscylliidae</taxon>
        <taxon>Chiloscyllium</taxon>
    </lineage>
</organism>
<gene>
    <name evidence="10" type="ORF">chiPu_0015733</name>
</gene>
<dbReference type="STRING" id="137246.A0A401T3K2"/>
<feature type="transmembrane region" description="Helical" evidence="8">
    <location>
        <begin position="468"/>
        <end position="486"/>
    </location>
</feature>
<dbReference type="AlphaFoldDB" id="A0A401T3K2"/>
<dbReference type="EC" id="2.7.7.87" evidence="3"/>
<evidence type="ECO:0000256" key="3">
    <source>
        <dbReference type="ARBA" id="ARBA00012584"/>
    </source>
</evidence>
<sequence>MPQLQEATETLHYSVGILATCAGALLLAVDRYSTAPLIHNTALGILLLIVAVLVGYTGIRKNSSHAVLFVNLCLTVSALWCGTGLIHILIGEKVIQDNGIRNALVPGYSAFTLGLFIIGVIGLIQMEIILAMIAFAISLATAHEIAALYDQSFGHSAIALSYLIVFFIGLYFGLGRVSVSLSKGKIIFPGTCLHKIDTYLKPETIKNDVVVLGYITNMLSASVLGCQVLGVTTNLFVGQVPWLWTAAVYQIVGSVLSYRAIDSLTATFFGLTSILKFAEGYAFLYKLWQDNQPFFPIPAPTVLAVLFFILALFMASKSLADGIYVLFFVSYCISVAAHPTGFFHGGAQGVSVAIFVASACLAFISLFNSIGSITIPTGKGIIKGFLIRMNALTPKSDNDTHSPYLGYSKYSDAEILAHACNVVAAFAITISVNTSTPLATVVLPWIIIPGGLLQLICGSISFSRGKTLESCAFILYSLIWIIWGLTRYGGLYGSTRGFGIAVGIICFLLFNGFVVIGTLFLNAAWFAFSLSFQLILISFLLDAINSNPFGYDIGVTIIFGLVSFYCFLATLFNQSFERPQLPLGRAWASLCGFGHSNSICPHLSSRKTSSVRKIAEIMKNGGTCGIPTDTVYVLVAACNRPDAVEKAYNTKKQAKERPMSLWISNVAQLEPAKHQLSPLLWDLMQKVWPSSISLVIPRGEWLNLFGLQHAEKYIGTPQSIAIRIPDCTVTTHLIDQVGPIAVTSANPTGEADTTHHNQVYAKLGNKVDAVLCDGPSPENIASTVVDCTKIETGTLGFFRVGLVPKSQVLQLFEEVRKKHLKGQSNDGFNEDETECSTHQLPEVTNAYDNINFIKDEQES</sequence>
<proteinExistence type="inferred from homology"/>
<dbReference type="GO" id="GO:0003725">
    <property type="term" value="F:double-stranded RNA binding"/>
    <property type="evidence" value="ECO:0007669"/>
    <property type="project" value="InterPro"/>
</dbReference>
<keyword evidence="5" id="KW-0963">Cytoplasm</keyword>
<feature type="transmembrane region" description="Helical" evidence="8">
    <location>
        <begin position="65"/>
        <end position="90"/>
    </location>
</feature>
<keyword evidence="8" id="KW-0472">Membrane</keyword>
<feature type="transmembrane region" description="Helical" evidence="8">
    <location>
        <begin position="349"/>
        <end position="370"/>
    </location>
</feature>
<dbReference type="Proteomes" id="UP000287033">
    <property type="component" value="Unassembled WGS sequence"/>
</dbReference>
<evidence type="ECO:0000256" key="2">
    <source>
        <dbReference type="ARBA" id="ARBA00007663"/>
    </source>
</evidence>
<dbReference type="PANTHER" id="PTHR17490:SF17">
    <property type="entry name" value="THREONYLCARBAMOYL-AMP SYNTHASE"/>
    <property type="match status" value="1"/>
</dbReference>
<dbReference type="PANTHER" id="PTHR17490">
    <property type="entry name" value="SUA5"/>
    <property type="match status" value="1"/>
</dbReference>
<dbReference type="FunFam" id="3.90.870.10:FF:000010">
    <property type="entry name" value="Si:ch211-153b23.4"/>
    <property type="match status" value="1"/>
</dbReference>
<feature type="transmembrane region" description="Helical" evidence="8">
    <location>
        <begin position="41"/>
        <end position="59"/>
    </location>
</feature>
<accession>A0A401T3K2</accession>
<feature type="domain" description="YrdC-like" evidence="9">
    <location>
        <begin position="608"/>
        <end position="803"/>
    </location>
</feature>
<feature type="transmembrane region" description="Helical" evidence="8">
    <location>
        <begin position="111"/>
        <end position="141"/>
    </location>
</feature>
<evidence type="ECO:0000313" key="11">
    <source>
        <dbReference type="Proteomes" id="UP000287033"/>
    </source>
</evidence>
<dbReference type="GO" id="GO:0006450">
    <property type="term" value="P:regulation of translational fidelity"/>
    <property type="evidence" value="ECO:0007669"/>
    <property type="project" value="TreeGrafter"/>
</dbReference>
<dbReference type="InterPro" id="IPR050156">
    <property type="entry name" value="TC-AMP_synthase_SUA5"/>
</dbReference>
<feature type="transmembrane region" description="Helical" evidence="8">
    <location>
        <begin position="322"/>
        <end position="343"/>
    </location>
</feature>
<dbReference type="Gene3D" id="3.90.870.10">
    <property type="entry name" value="DHBP synthase"/>
    <property type="match status" value="1"/>
</dbReference>
<feature type="transmembrane region" description="Helical" evidence="8">
    <location>
        <begin position="553"/>
        <end position="572"/>
    </location>
</feature>
<evidence type="ECO:0000313" key="10">
    <source>
        <dbReference type="EMBL" id="GCC37231.1"/>
    </source>
</evidence>
<keyword evidence="11" id="KW-1185">Reference proteome</keyword>
<comment type="similarity">
    <text evidence="2">Belongs to the SUA5 family.</text>
</comment>
<evidence type="ECO:0000256" key="4">
    <source>
        <dbReference type="ARBA" id="ARBA00015492"/>
    </source>
</evidence>
<reference evidence="10 11" key="1">
    <citation type="journal article" date="2018" name="Nat. Ecol. Evol.">
        <title>Shark genomes provide insights into elasmobranch evolution and the origin of vertebrates.</title>
        <authorList>
            <person name="Hara Y"/>
            <person name="Yamaguchi K"/>
            <person name="Onimaru K"/>
            <person name="Kadota M"/>
            <person name="Koyanagi M"/>
            <person name="Keeley SD"/>
            <person name="Tatsumi K"/>
            <person name="Tanaka K"/>
            <person name="Motone F"/>
            <person name="Kageyama Y"/>
            <person name="Nozu R"/>
            <person name="Adachi N"/>
            <person name="Nishimura O"/>
            <person name="Nakagawa R"/>
            <person name="Tanegashima C"/>
            <person name="Kiyatake I"/>
            <person name="Matsumoto R"/>
            <person name="Murakumo K"/>
            <person name="Nishida K"/>
            <person name="Terakita A"/>
            <person name="Kuratani S"/>
            <person name="Sato K"/>
            <person name="Hyodo S Kuraku.S."/>
        </authorList>
    </citation>
    <scope>NUCLEOTIDE SEQUENCE [LARGE SCALE GENOMIC DNA]</scope>
</reference>
<keyword evidence="8" id="KW-0812">Transmembrane</keyword>
<feature type="transmembrane region" description="Helical" evidence="8">
    <location>
        <begin position="294"/>
        <end position="315"/>
    </location>
</feature>
<dbReference type="InterPro" id="IPR006070">
    <property type="entry name" value="Sua5-like_dom"/>
</dbReference>
<dbReference type="Pfam" id="PF01300">
    <property type="entry name" value="Sua5_yciO_yrdC"/>
    <property type="match status" value="1"/>
</dbReference>
<evidence type="ECO:0000256" key="7">
    <source>
        <dbReference type="ARBA" id="ARBA00048366"/>
    </source>
</evidence>
<dbReference type="PROSITE" id="PS51163">
    <property type="entry name" value="YRDC"/>
    <property type="match status" value="1"/>
</dbReference>
<feature type="transmembrane region" description="Helical" evidence="8">
    <location>
        <begin position="209"/>
        <end position="230"/>
    </location>
</feature>
<comment type="subcellular location">
    <subcellularLocation>
        <location evidence="1">Cytoplasm</location>
    </subcellularLocation>
</comment>
<feature type="transmembrane region" description="Helical" evidence="8">
    <location>
        <begin position="268"/>
        <end position="288"/>
    </location>
</feature>
<feature type="transmembrane region" description="Helical" evidence="8">
    <location>
        <begin position="438"/>
        <end position="456"/>
    </location>
</feature>
<protein>
    <recommendedName>
        <fullName evidence="4">Threonylcarbamoyl-AMP synthase</fullName>
        <ecNumber evidence="3">2.7.7.87</ecNumber>
    </recommendedName>
</protein>
<feature type="transmembrane region" description="Helical" evidence="8">
    <location>
        <begin position="12"/>
        <end position="29"/>
    </location>
</feature>
<evidence type="ECO:0000259" key="9">
    <source>
        <dbReference type="PROSITE" id="PS51163"/>
    </source>
</evidence>
<name>A0A401T3K2_CHIPU</name>
<evidence type="ECO:0000256" key="5">
    <source>
        <dbReference type="ARBA" id="ARBA00022490"/>
    </source>
</evidence>
<feature type="transmembrane region" description="Helical" evidence="8">
    <location>
        <begin position="242"/>
        <end position="261"/>
    </location>
</feature>
<dbReference type="GO" id="GO:0005737">
    <property type="term" value="C:cytoplasm"/>
    <property type="evidence" value="ECO:0007669"/>
    <property type="project" value="UniProtKB-SubCell"/>
</dbReference>
<dbReference type="InterPro" id="IPR017945">
    <property type="entry name" value="DHBP_synth_RibB-like_a/b_dom"/>
</dbReference>
<feature type="transmembrane region" description="Helical" evidence="8">
    <location>
        <begin position="498"/>
        <end position="516"/>
    </location>
</feature>
<dbReference type="GO" id="GO:0061710">
    <property type="term" value="F:L-threonylcarbamoyladenylate synthase"/>
    <property type="evidence" value="ECO:0007669"/>
    <property type="project" value="UniProtKB-EC"/>
</dbReference>
<comment type="catalytic activity">
    <reaction evidence="7">
        <text>L-threonine + hydrogencarbonate + ATP = L-threonylcarbamoyladenylate + diphosphate + H2O</text>
        <dbReference type="Rhea" id="RHEA:36407"/>
        <dbReference type="ChEBI" id="CHEBI:15377"/>
        <dbReference type="ChEBI" id="CHEBI:17544"/>
        <dbReference type="ChEBI" id="CHEBI:30616"/>
        <dbReference type="ChEBI" id="CHEBI:33019"/>
        <dbReference type="ChEBI" id="CHEBI:57926"/>
        <dbReference type="ChEBI" id="CHEBI:73682"/>
        <dbReference type="EC" id="2.7.7.87"/>
    </reaction>
</comment>
<evidence type="ECO:0000256" key="1">
    <source>
        <dbReference type="ARBA" id="ARBA00004496"/>
    </source>
</evidence>
<keyword evidence="8" id="KW-1133">Transmembrane helix</keyword>
<dbReference type="EMBL" id="BEZZ01000964">
    <property type="protein sequence ID" value="GCC37231.1"/>
    <property type="molecule type" value="Genomic_DNA"/>
</dbReference>
<dbReference type="GO" id="GO:0000049">
    <property type="term" value="F:tRNA binding"/>
    <property type="evidence" value="ECO:0007669"/>
    <property type="project" value="TreeGrafter"/>
</dbReference>
<evidence type="ECO:0000256" key="6">
    <source>
        <dbReference type="ARBA" id="ARBA00022679"/>
    </source>
</evidence>
<evidence type="ECO:0000256" key="8">
    <source>
        <dbReference type="SAM" id="Phobius"/>
    </source>
</evidence>
<dbReference type="OrthoDB" id="3648309at2759"/>